<proteinExistence type="inferred from homology"/>
<dbReference type="EMBL" id="JBHTBN010000004">
    <property type="protein sequence ID" value="MFC7357968.1"/>
    <property type="molecule type" value="Genomic_DNA"/>
</dbReference>
<dbReference type="Gene3D" id="3.40.30.10">
    <property type="entry name" value="Glutaredoxin"/>
    <property type="match status" value="1"/>
</dbReference>
<evidence type="ECO:0000256" key="3">
    <source>
        <dbReference type="SAM" id="Phobius"/>
    </source>
</evidence>
<comment type="caution">
    <text evidence="5">The sequence shown here is derived from an EMBL/GenBank/DDBJ whole genome shotgun (WGS) entry which is preliminary data.</text>
</comment>
<gene>
    <name evidence="5" type="ORF">ACFQO1_09735</name>
</gene>
<dbReference type="PANTHER" id="PTHR12151">
    <property type="entry name" value="ELECTRON TRANSPORT PROTIN SCO1/SENC FAMILY MEMBER"/>
    <property type="match status" value="1"/>
</dbReference>
<evidence type="ECO:0000256" key="2">
    <source>
        <dbReference type="ARBA" id="ARBA00023008"/>
    </source>
</evidence>
<dbReference type="CDD" id="cd02968">
    <property type="entry name" value="SCO"/>
    <property type="match status" value="1"/>
</dbReference>
<dbReference type="Pfam" id="PF02630">
    <property type="entry name" value="SCO1-SenC"/>
    <property type="match status" value="1"/>
</dbReference>
<feature type="transmembrane region" description="Helical" evidence="3">
    <location>
        <begin position="6"/>
        <end position="23"/>
    </location>
</feature>
<evidence type="ECO:0000256" key="1">
    <source>
        <dbReference type="ARBA" id="ARBA00010996"/>
    </source>
</evidence>
<accession>A0ABW2MVR1</accession>
<sequence>MKKTNYSYVGITFIILLFGIWAVPKIVDSFGEPDLATIGEVPAFSFTNQDGETITNADYHEKVYVVEFFFTTCPDICPIMNQNMVKIQNEFYGNPNLGIASFSIDPTYDTPEVLKDYAEAYEITNPHWHLLTGEKFDIYTLANKGFNLYAGEVPGTEDSEASFEHSGFFALVDQEGNIRSRYDENGNPIIYYDGLTQEGITMIIEDIKKLL</sequence>
<evidence type="ECO:0000313" key="6">
    <source>
        <dbReference type="Proteomes" id="UP001596415"/>
    </source>
</evidence>
<protein>
    <submittedName>
        <fullName evidence="5">SCO family protein</fullName>
    </submittedName>
</protein>
<dbReference type="InterPro" id="IPR013766">
    <property type="entry name" value="Thioredoxin_domain"/>
</dbReference>
<dbReference type="PROSITE" id="PS51352">
    <property type="entry name" value="THIOREDOXIN_2"/>
    <property type="match status" value="1"/>
</dbReference>
<dbReference type="InterPro" id="IPR003782">
    <property type="entry name" value="SCO1/SenC"/>
</dbReference>
<comment type="similarity">
    <text evidence="1">Belongs to the SCO1/2 family.</text>
</comment>
<dbReference type="PANTHER" id="PTHR12151:SF25">
    <property type="entry name" value="LINALOOL DEHYDRATASE_ISOMERASE DOMAIN-CONTAINING PROTEIN"/>
    <property type="match status" value="1"/>
</dbReference>
<keyword evidence="3" id="KW-0812">Transmembrane</keyword>
<organism evidence="5 6">
    <name type="scientific">Jejudonia soesokkakensis</name>
    <dbReference type="NCBI Taxonomy" id="1323432"/>
    <lineage>
        <taxon>Bacteria</taxon>
        <taxon>Pseudomonadati</taxon>
        <taxon>Bacteroidota</taxon>
        <taxon>Flavobacteriia</taxon>
        <taxon>Flavobacteriales</taxon>
        <taxon>Flavobacteriaceae</taxon>
        <taxon>Jejudonia</taxon>
    </lineage>
</organism>
<name>A0ABW2MVR1_9FLAO</name>
<dbReference type="SUPFAM" id="SSF52833">
    <property type="entry name" value="Thioredoxin-like"/>
    <property type="match status" value="1"/>
</dbReference>
<feature type="domain" description="Thioredoxin" evidence="4">
    <location>
        <begin position="35"/>
        <end position="205"/>
    </location>
</feature>
<dbReference type="InterPro" id="IPR036249">
    <property type="entry name" value="Thioredoxin-like_sf"/>
</dbReference>
<keyword evidence="3" id="KW-0472">Membrane</keyword>
<evidence type="ECO:0000313" key="5">
    <source>
        <dbReference type="EMBL" id="MFC7357968.1"/>
    </source>
</evidence>
<evidence type="ECO:0000259" key="4">
    <source>
        <dbReference type="PROSITE" id="PS51352"/>
    </source>
</evidence>
<keyword evidence="3" id="KW-1133">Transmembrane helix</keyword>
<keyword evidence="6" id="KW-1185">Reference proteome</keyword>
<keyword evidence="2" id="KW-0186">Copper</keyword>
<reference evidence="6" key="1">
    <citation type="journal article" date="2019" name="Int. J. Syst. Evol. Microbiol.">
        <title>The Global Catalogue of Microorganisms (GCM) 10K type strain sequencing project: providing services to taxonomists for standard genome sequencing and annotation.</title>
        <authorList>
            <consortium name="The Broad Institute Genomics Platform"/>
            <consortium name="The Broad Institute Genome Sequencing Center for Infectious Disease"/>
            <person name="Wu L."/>
            <person name="Ma J."/>
        </authorList>
    </citation>
    <scope>NUCLEOTIDE SEQUENCE [LARGE SCALE GENOMIC DNA]</scope>
    <source>
        <strain evidence="6">CGMCC 1.16306</strain>
    </source>
</reference>
<dbReference type="RefSeq" id="WP_380217842.1">
    <property type="nucleotide sequence ID" value="NZ_JBHTBN010000004.1"/>
</dbReference>
<dbReference type="Proteomes" id="UP001596415">
    <property type="component" value="Unassembled WGS sequence"/>
</dbReference>